<gene>
    <name evidence="2" type="ORF">IAC44_03570</name>
</gene>
<evidence type="ECO:0000313" key="2">
    <source>
        <dbReference type="EMBL" id="HIT97898.1"/>
    </source>
</evidence>
<dbReference type="InterPro" id="IPR029464">
    <property type="entry name" value="HSDR_N"/>
</dbReference>
<evidence type="ECO:0000313" key="3">
    <source>
        <dbReference type="Proteomes" id="UP000824161"/>
    </source>
</evidence>
<reference evidence="2" key="2">
    <citation type="journal article" date="2021" name="PeerJ">
        <title>Extensive microbial diversity within the chicken gut microbiome revealed by metagenomics and culture.</title>
        <authorList>
            <person name="Gilroy R."/>
            <person name="Ravi A."/>
            <person name="Getino M."/>
            <person name="Pursley I."/>
            <person name="Horton D.L."/>
            <person name="Alikhan N.F."/>
            <person name="Baker D."/>
            <person name="Gharbi K."/>
            <person name="Hall N."/>
            <person name="Watson M."/>
            <person name="Adriaenssens E.M."/>
            <person name="Foster-Nyarko E."/>
            <person name="Jarju S."/>
            <person name="Secka A."/>
            <person name="Antonio M."/>
            <person name="Oren A."/>
            <person name="Chaudhuri R.R."/>
            <person name="La Ragione R."/>
            <person name="Hildebrand F."/>
            <person name="Pallen M.J."/>
        </authorList>
    </citation>
    <scope>NUCLEOTIDE SEQUENCE</scope>
    <source>
        <strain evidence="2">1383</strain>
    </source>
</reference>
<dbReference type="Pfam" id="PF13588">
    <property type="entry name" value="HSDR_N_2"/>
    <property type="match status" value="1"/>
</dbReference>
<evidence type="ECO:0000259" key="1">
    <source>
        <dbReference type="Pfam" id="PF13588"/>
    </source>
</evidence>
<proteinExistence type="predicted"/>
<dbReference type="Proteomes" id="UP000824161">
    <property type="component" value="Unassembled WGS sequence"/>
</dbReference>
<dbReference type="AlphaFoldDB" id="A0A9D1H9G7"/>
<name>A0A9D1H9G7_9FLAO</name>
<sequence>MQKLNLPEYSFEVKNKEKDPYIFDPARKKYVRLTPEEWVRQNFMRYLCQEKGYPLSRMAVEKRLKSPLGLVRRADIVVYDRRTRPDIIVECKAPSVAVTQETMDQVVRYNGVLGARILCLTNGLRHVYALPYPEGKGFVYLRELPDYRDDAAE</sequence>
<organism evidence="2 3">
    <name type="scientific">Candidatus Merdimorpha stercoravium</name>
    <dbReference type="NCBI Taxonomy" id="2840863"/>
    <lineage>
        <taxon>Bacteria</taxon>
        <taxon>Pseudomonadati</taxon>
        <taxon>Bacteroidota</taxon>
        <taxon>Flavobacteriia</taxon>
        <taxon>Flavobacteriales</taxon>
        <taxon>Candidatus Merdimorpha</taxon>
    </lineage>
</organism>
<feature type="domain" description="Type I restriction enzyme R protein N-terminal" evidence="1">
    <location>
        <begin position="35"/>
        <end position="145"/>
    </location>
</feature>
<comment type="caution">
    <text evidence="2">The sequence shown here is derived from an EMBL/GenBank/DDBJ whole genome shotgun (WGS) entry which is preliminary data.</text>
</comment>
<reference evidence="2" key="1">
    <citation type="submission" date="2020-10" db="EMBL/GenBank/DDBJ databases">
        <authorList>
            <person name="Gilroy R."/>
        </authorList>
    </citation>
    <scope>NUCLEOTIDE SEQUENCE</scope>
    <source>
        <strain evidence="2">1383</strain>
    </source>
</reference>
<protein>
    <submittedName>
        <fullName evidence="2">Type I restriction enzyme HsdR N-terminal domain-containing protein</fullName>
    </submittedName>
</protein>
<accession>A0A9D1H9G7</accession>
<dbReference type="EMBL" id="DVLY01000084">
    <property type="protein sequence ID" value="HIT97898.1"/>
    <property type="molecule type" value="Genomic_DNA"/>
</dbReference>